<evidence type="ECO:0000313" key="3">
    <source>
        <dbReference type="EMBL" id="GBN82492.1"/>
    </source>
</evidence>
<keyword evidence="2" id="KW-0732">Signal</keyword>
<feature type="signal peptide" evidence="2">
    <location>
        <begin position="1"/>
        <end position="25"/>
    </location>
</feature>
<gene>
    <name evidence="3" type="ORF">AVEN_217364_1</name>
</gene>
<evidence type="ECO:0008006" key="5">
    <source>
        <dbReference type="Google" id="ProtNLM"/>
    </source>
</evidence>
<reference evidence="3 4" key="1">
    <citation type="journal article" date="2019" name="Sci. Rep.">
        <title>Orb-weaving spider Araneus ventricosus genome elucidates the spidroin gene catalogue.</title>
        <authorList>
            <person name="Kono N."/>
            <person name="Nakamura H."/>
            <person name="Ohtoshi R."/>
            <person name="Moran D.A.P."/>
            <person name="Shinohara A."/>
            <person name="Yoshida Y."/>
            <person name="Fujiwara M."/>
            <person name="Mori M."/>
            <person name="Tomita M."/>
            <person name="Arakawa K."/>
        </authorList>
    </citation>
    <scope>NUCLEOTIDE SEQUENCE [LARGE SCALE GENOMIC DNA]</scope>
</reference>
<feature type="region of interest" description="Disordered" evidence="1">
    <location>
        <begin position="31"/>
        <end position="58"/>
    </location>
</feature>
<feature type="compositionally biased region" description="Basic and acidic residues" evidence="1">
    <location>
        <begin position="40"/>
        <end position="57"/>
    </location>
</feature>
<dbReference type="EMBL" id="BGPR01019629">
    <property type="protein sequence ID" value="GBN82492.1"/>
    <property type="molecule type" value="Genomic_DNA"/>
</dbReference>
<evidence type="ECO:0000256" key="1">
    <source>
        <dbReference type="SAM" id="MobiDB-lite"/>
    </source>
</evidence>
<evidence type="ECO:0000256" key="2">
    <source>
        <dbReference type="SAM" id="SignalP"/>
    </source>
</evidence>
<accession>A0A4Y2S2Z2</accession>
<keyword evidence="4" id="KW-1185">Reference proteome</keyword>
<dbReference type="Proteomes" id="UP000499080">
    <property type="component" value="Unassembled WGS sequence"/>
</dbReference>
<protein>
    <recommendedName>
        <fullName evidence="5">Secreted protein</fullName>
    </recommendedName>
</protein>
<evidence type="ECO:0000313" key="4">
    <source>
        <dbReference type="Proteomes" id="UP000499080"/>
    </source>
</evidence>
<dbReference type="AlphaFoldDB" id="A0A4Y2S2Z2"/>
<name>A0A4Y2S2Z2_ARAVE</name>
<feature type="chain" id="PRO_5021219565" description="Secreted protein" evidence="2">
    <location>
        <begin position="26"/>
        <end position="92"/>
    </location>
</feature>
<comment type="caution">
    <text evidence="3">The sequence shown here is derived from an EMBL/GenBank/DDBJ whole genome shotgun (WGS) entry which is preliminary data.</text>
</comment>
<organism evidence="3 4">
    <name type="scientific">Araneus ventricosus</name>
    <name type="common">Orbweaver spider</name>
    <name type="synonym">Epeira ventricosa</name>
    <dbReference type="NCBI Taxonomy" id="182803"/>
    <lineage>
        <taxon>Eukaryota</taxon>
        <taxon>Metazoa</taxon>
        <taxon>Ecdysozoa</taxon>
        <taxon>Arthropoda</taxon>
        <taxon>Chelicerata</taxon>
        <taxon>Arachnida</taxon>
        <taxon>Araneae</taxon>
        <taxon>Araneomorphae</taxon>
        <taxon>Entelegynae</taxon>
        <taxon>Araneoidea</taxon>
        <taxon>Araneidae</taxon>
        <taxon>Araneus</taxon>
    </lineage>
</organism>
<sequence length="92" mass="10346">MGPLAIVCALLWSLLMMDCCSLSGGERERALCGPEQGPTGDERERAFRSDERGRDVTGEQGCVTRFRRADFPSVTHELRHYESEGKRREASK</sequence>
<proteinExistence type="predicted"/>